<sequence>MHPERNASQVEKNRRDKASSNLCFVSSFTHNLMYYSHCNNGKRHRIPRLFMAASQVRGPVARASLPLQAIRSFLAVYAPAIGSNS</sequence>
<accession>D6TFD4</accession>
<gene>
    <name evidence="1" type="ORF">Krac_10091</name>
</gene>
<comment type="caution">
    <text evidence="1">The sequence shown here is derived from an EMBL/GenBank/DDBJ whole genome shotgun (WGS) entry which is preliminary data.</text>
</comment>
<name>D6TFD4_KTERA</name>
<organism evidence="1 2">
    <name type="scientific">Ktedonobacter racemifer DSM 44963</name>
    <dbReference type="NCBI Taxonomy" id="485913"/>
    <lineage>
        <taxon>Bacteria</taxon>
        <taxon>Bacillati</taxon>
        <taxon>Chloroflexota</taxon>
        <taxon>Ktedonobacteria</taxon>
        <taxon>Ktedonobacterales</taxon>
        <taxon>Ktedonobacteraceae</taxon>
        <taxon>Ktedonobacter</taxon>
    </lineage>
</organism>
<dbReference type="InParanoid" id="D6TFD4"/>
<reference evidence="1 2" key="1">
    <citation type="journal article" date="2011" name="Stand. Genomic Sci.">
        <title>Non-contiguous finished genome sequence and contextual data of the filamentous soil bacterium Ktedonobacter racemifer type strain (SOSP1-21).</title>
        <authorList>
            <person name="Chang Y.J."/>
            <person name="Land M."/>
            <person name="Hauser L."/>
            <person name="Chertkov O."/>
            <person name="Del Rio T.G."/>
            <person name="Nolan M."/>
            <person name="Copeland A."/>
            <person name="Tice H."/>
            <person name="Cheng J.F."/>
            <person name="Lucas S."/>
            <person name="Han C."/>
            <person name="Goodwin L."/>
            <person name="Pitluck S."/>
            <person name="Ivanova N."/>
            <person name="Ovchinikova G."/>
            <person name="Pati A."/>
            <person name="Chen A."/>
            <person name="Palaniappan K."/>
            <person name="Mavromatis K."/>
            <person name="Liolios K."/>
            <person name="Brettin T."/>
            <person name="Fiebig A."/>
            <person name="Rohde M."/>
            <person name="Abt B."/>
            <person name="Goker M."/>
            <person name="Detter J.C."/>
            <person name="Woyke T."/>
            <person name="Bristow J."/>
            <person name="Eisen J.A."/>
            <person name="Markowitz V."/>
            <person name="Hugenholtz P."/>
            <person name="Kyrpides N.C."/>
            <person name="Klenk H.P."/>
            <person name="Lapidus A."/>
        </authorList>
    </citation>
    <scope>NUCLEOTIDE SEQUENCE [LARGE SCALE GENOMIC DNA]</scope>
    <source>
        <strain evidence="2">DSM 44963</strain>
    </source>
</reference>
<dbReference type="EMBL" id="ADVG01000001">
    <property type="protein sequence ID" value="EFH88614.1"/>
    <property type="molecule type" value="Genomic_DNA"/>
</dbReference>
<proteinExistence type="predicted"/>
<keyword evidence="2" id="KW-1185">Reference proteome</keyword>
<protein>
    <submittedName>
        <fullName evidence="1">Uncharacterized protein</fullName>
    </submittedName>
</protein>
<evidence type="ECO:0000313" key="1">
    <source>
        <dbReference type="EMBL" id="EFH88614.1"/>
    </source>
</evidence>
<evidence type="ECO:0000313" key="2">
    <source>
        <dbReference type="Proteomes" id="UP000004508"/>
    </source>
</evidence>
<dbReference type="Proteomes" id="UP000004508">
    <property type="component" value="Unassembled WGS sequence"/>
</dbReference>
<dbReference type="AlphaFoldDB" id="D6TFD4"/>